<dbReference type="EMBL" id="JAULJE010000004">
    <property type="protein sequence ID" value="KAK1344313.1"/>
    <property type="molecule type" value="Genomic_DNA"/>
</dbReference>
<evidence type="ECO:0000256" key="5">
    <source>
        <dbReference type="ARBA" id="ARBA00023136"/>
    </source>
</evidence>
<comment type="subcellular location">
    <subcellularLocation>
        <location evidence="1">Membrane</location>
        <topology evidence="1">Multi-pass membrane protein</topology>
    </subcellularLocation>
</comment>
<feature type="transmembrane region" description="Helical" evidence="6">
    <location>
        <begin position="144"/>
        <end position="167"/>
    </location>
</feature>
<dbReference type="GO" id="GO:0033344">
    <property type="term" value="P:cholesterol efflux"/>
    <property type="evidence" value="ECO:0007669"/>
    <property type="project" value="TreeGrafter"/>
</dbReference>
<dbReference type="InterPro" id="IPR013525">
    <property type="entry name" value="ABC2_TM"/>
</dbReference>
<evidence type="ECO:0000256" key="4">
    <source>
        <dbReference type="ARBA" id="ARBA00022989"/>
    </source>
</evidence>
<feature type="transmembrane region" description="Helical" evidence="6">
    <location>
        <begin position="66"/>
        <end position="87"/>
    </location>
</feature>
<feature type="domain" description="ABC-2 type transporter transmembrane" evidence="7">
    <location>
        <begin position="13"/>
        <end position="222"/>
    </location>
</feature>
<evidence type="ECO:0000256" key="1">
    <source>
        <dbReference type="ARBA" id="ARBA00004141"/>
    </source>
</evidence>
<feature type="transmembrane region" description="Helical" evidence="6">
    <location>
        <begin position="34"/>
        <end position="54"/>
    </location>
</feature>
<dbReference type="GO" id="GO:0042632">
    <property type="term" value="P:cholesterol homeostasis"/>
    <property type="evidence" value="ECO:0007669"/>
    <property type="project" value="TreeGrafter"/>
</dbReference>
<protein>
    <recommendedName>
        <fullName evidence="7">ABC-2 type transporter transmembrane domain-containing protein</fullName>
    </recommendedName>
</protein>
<gene>
    <name evidence="8" type="ORF">QTO34_014878</name>
</gene>
<feature type="transmembrane region" description="Helical" evidence="6">
    <location>
        <begin position="257"/>
        <end position="279"/>
    </location>
</feature>
<sequence length="287" mass="32550">MESCHSVSASCLTQFFILFKRALLSTVRDSVLMHLRVTSHIAIGLLIGLLYLGIGNEAKKVMSNSGFLFFSMLFLMFAALMPTVLTFPLEMGVFLREHLNYWYSLKAYYLAKTLADVPFQIMFPVAYCSIVYWMTSQPSDAVRFVLFAALGTMTSLVAQSLGLLIGAATSLQVAIFVGPMTTIPILLFSGFFVSLGTIPAYLQWMSYISYVRYGFEGVMLSIYGLDREDLHCDIDETCHFQKSEAILRELDVENAKLYMDFIVLGIFFILLRIIAYFVLRYKIRAER</sequence>
<dbReference type="PANTHER" id="PTHR48041:SF90">
    <property type="entry name" value="ATP-BINDING CASSETTE SUB-FAMILY G MEMBER 1"/>
    <property type="match status" value="1"/>
</dbReference>
<evidence type="ECO:0000313" key="9">
    <source>
        <dbReference type="Proteomes" id="UP001177744"/>
    </source>
</evidence>
<keyword evidence="3 6" id="KW-0812">Transmembrane</keyword>
<dbReference type="Pfam" id="PF01061">
    <property type="entry name" value="ABC2_membrane"/>
    <property type="match status" value="1"/>
</dbReference>
<keyword evidence="9" id="KW-1185">Reference proteome</keyword>
<dbReference type="Proteomes" id="UP001177744">
    <property type="component" value="Unassembled WGS sequence"/>
</dbReference>
<comment type="caution">
    <text evidence="8">The sequence shown here is derived from an EMBL/GenBank/DDBJ whole genome shotgun (WGS) entry which is preliminary data.</text>
</comment>
<feature type="transmembrane region" description="Helical" evidence="6">
    <location>
        <begin position="173"/>
        <end position="195"/>
    </location>
</feature>
<evidence type="ECO:0000256" key="2">
    <source>
        <dbReference type="ARBA" id="ARBA00022448"/>
    </source>
</evidence>
<accession>A0AA40I765</accession>
<dbReference type="GO" id="GO:0005886">
    <property type="term" value="C:plasma membrane"/>
    <property type="evidence" value="ECO:0007669"/>
    <property type="project" value="TreeGrafter"/>
</dbReference>
<keyword evidence="5 6" id="KW-0472">Membrane</keyword>
<keyword evidence="4 6" id="KW-1133">Transmembrane helix</keyword>
<dbReference type="AlphaFoldDB" id="A0AA40I765"/>
<feature type="transmembrane region" description="Helical" evidence="6">
    <location>
        <begin position="107"/>
        <end position="132"/>
    </location>
</feature>
<evidence type="ECO:0000259" key="7">
    <source>
        <dbReference type="Pfam" id="PF01061"/>
    </source>
</evidence>
<name>A0AA40I765_CNENI</name>
<dbReference type="InterPro" id="IPR050352">
    <property type="entry name" value="ABCG_transporters"/>
</dbReference>
<dbReference type="GO" id="GO:0034041">
    <property type="term" value="F:ABC-type sterol transporter activity"/>
    <property type="evidence" value="ECO:0007669"/>
    <property type="project" value="TreeGrafter"/>
</dbReference>
<evidence type="ECO:0000313" key="8">
    <source>
        <dbReference type="EMBL" id="KAK1344313.1"/>
    </source>
</evidence>
<reference evidence="8" key="1">
    <citation type="submission" date="2023-06" db="EMBL/GenBank/DDBJ databases">
        <title>Reference genome for the Northern bat (Eptesicus nilssonii), a most northern bat species.</title>
        <authorList>
            <person name="Laine V.N."/>
            <person name="Pulliainen A.T."/>
            <person name="Lilley T.M."/>
        </authorList>
    </citation>
    <scope>NUCLEOTIDE SEQUENCE</scope>
    <source>
        <strain evidence="8">BLF_Eptnil</strain>
        <tissue evidence="8">Kidney</tissue>
    </source>
</reference>
<feature type="transmembrane region" description="Helical" evidence="6">
    <location>
        <begin position="207"/>
        <end position="225"/>
    </location>
</feature>
<evidence type="ECO:0000256" key="3">
    <source>
        <dbReference type="ARBA" id="ARBA00022692"/>
    </source>
</evidence>
<dbReference type="PANTHER" id="PTHR48041">
    <property type="entry name" value="ABC TRANSPORTER G FAMILY MEMBER 28"/>
    <property type="match status" value="1"/>
</dbReference>
<evidence type="ECO:0000256" key="6">
    <source>
        <dbReference type="SAM" id="Phobius"/>
    </source>
</evidence>
<organism evidence="8 9">
    <name type="scientific">Cnephaeus nilssonii</name>
    <name type="common">Northern bat</name>
    <name type="synonym">Eptesicus nilssonii</name>
    <dbReference type="NCBI Taxonomy" id="3371016"/>
    <lineage>
        <taxon>Eukaryota</taxon>
        <taxon>Metazoa</taxon>
        <taxon>Chordata</taxon>
        <taxon>Craniata</taxon>
        <taxon>Vertebrata</taxon>
        <taxon>Euteleostomi</taxon>
        <taxon>Mammalia</taxon>
        <taxon>Eutheria</taxon>
        <taxon>Laurasiatheria</taxon>
        <taxon>Chiroptera</taxon>
        <taxon>Yangochiroptera</taxon>
        <taxon>Vespertilionidae</taxon>
        <taxon>Cnephaeus</taxon>
    </lineage>
</organism>
<proteinExistence type="predicted"/>
<keyword evidence="2" id="KW-0813">Transport</keyword>